<keyword evidence="10" id="KW-1185">Reference proteome</keyword>
<dbReference type="GO" id="GO:0000139">
    <property type="term" value="C:Golgi membrane"/>
    <property type="evidence" value="ECO:0007669"/>
    <property type="project" value="UniProtKB-SubCell"/>
</dbReference>
<dbReference type="GO" id="GO:0016192">
    <property type="term" value="P:vesicle-mediated transport"/>
    <property type="evidence" value="ECO:0007669"/>
    <property type="project" value="InterPro"/>
</dbReference>
<dbReference type="STRING" id="307507.A0A2V0NPZ8"/>
<feature type="region of interest" description="Disordered" evidence="7">
    <location>
        <begin position="84"/>
        <end position="111"/>
    </location>
</feature>
<dbReference type="OrthoDB" id="10256463at2759"/>
<feature type="transmembrane region" description="Helical" evidence="6">
    <location>
        <begin position="278"/>
        <end position="297"/>
    </location>
</feature>
<feature type="domain" description="Yip1" evidence="8">
    <location>
        <begin position="154"/>
        <end position="349"/>
    </location>
</feature>
<dbReference type="GO" id="GO:0031267">
    <property type="term" value="F:small GTPase binding"/>
    <property type="evidence" value="ECO:0007669"/>
    <property type="project" value="InterPro"/>
</dbReference>
<evidence type="ECO:0000313" key="10">
    <source>
        <dbReference type="Proteomes" id="UP000247498"/>
    </source>
</evidence>
<dbReference type="Pfam" id="PF04893">
    <property type="entry name" value="Yip1"/>
    <property type="match status" value="1"/>
</dbReference>
<feature type="transmembrane region" description="Helical" evidence="6">
    <location>
        <begin position="244"/>
        <end position="266"/>
    </location>
</feature>
<proteinExistence type="inferred from homology"/>
<evidence type="ECO:0000256" key="1">
    <source>
        <dbReference type="ARBA" id="ARBA00004141"/>
    </source>
</evidence>
<keyword evidence="4 6" id="KW-1133">Transmembrane helix</keyword>
<evidence type="ECO:0000256" key="4">
    <source>
        <dbReference type="ARBA" id="ARBA00022989"/>
    </source>
</evidence>
<evidence type="ECO:0000256" key="5">
    <source>
        <dbReference type="ARBA" id="ARBA00023136"/>
    </source>
</evidence>
<evidence type="ECO:0000256" key="3">
    <source>
        <dbReference type="ARBA" id="ARBA00022692"/>
    </source>
</evidence>
<feature type="transmembrane region" description="Helical" evidence="6">
    <location>
        <begin position="165"/>
        <end position="186"/>
    </location>
</feature>
<dbReference type="InterPro" id="IPR006977">
    <property type="entry name" value="Yip1_dom"/>
</dbReference>
<keyword evidence="5 6" id="KW-0472">Membrane</keyword>
<name>A0A2V0NPZ8_9CHLO</name>
<dbReference type="FunCoup" id="A0A2V0NPZ8">
    <property type="interactions" value="2102"/>
</dbReference>
<comment type="similarity">
    <text evidence="2 6">Belongs to the YIP1 family.</text>
</comment>
<comment type="caution">
    <text evidence="9">The sequence shown here is derived from an EMBL/GenBank/DDBJ whole genome shotgun (WGS) entry which is preliminary data.</text>
</comment>
<evidence type="ECO:0000313" key="9">
    <source>
        <dbReference type="EMBL" id="GBF89718.1"/>
    </source>
</evidence>
<accession>A0A2V0NPZ8</accession>
<dbReference type="InterPro" id="IPR039765">
    <property type="entry name" value="Yip5/YIPF1/YIPF2"/>
</dbReference>
<gene>
    <name evidence="9" type="ORF">Rsub_02888</name>
</gene>
<comment type="subcellular location">
    <subcellularLocation>
        <location evidence="6">Golgi apparatus membrane</location>
        <topology evidence="6">Multi-pass membrane protein</topology>
    </subcellularLocation>
    <subcellularLocation>
        <location evidence="1">Membrane</location>
        <topology evidence="1">Multi-pass membrane protein</topology>
    </subcellularLocation>
</comment>
<evidence type="ECO:0000259" key="8">
    <source>
        <dbReference type="Pfam" id="PF04893"/>
    </source>
</evidence>
<dbReference type="EMBL" id="BDRX01000012">
    <property type="protein sequence ID" value="GBF89718.1"/>
    <property type="molecule type" value="Genomic_DNA"/>
</dbReference>
<evidence type="ECO:0000256" key="2">
    <source>
        <dbReference type="ARBA" id="ARBA00010596"/>
    </source>
</evidence>
<sequence>MADPFRPQANPFGDSSLYDLNTTYVPPDLIVHEQTPDAVVPAVPVGGAPAAAASGRAAAALPVAPAAAAPAAAAPLQFTDSQLSSTHVTGNMGSGSRPGTSGAPSTSAPVLPVDDDPSRYALWNVRRYRAFFDVDTKDVVWRVGSSFLGPFKPDFMEVTMTSPDLYGPFWVATTLIFVTAVAGNYAEFIAWERGAGTDAGASGAPGGDVPGAAGNGTAPIPAPDGSTSGSSLAELQWYTDYAKMSYSAVLFYGYVFVLGMILYFALRWFRSEIRLANVWCIYGYSLTIFIPMAFICIPPLGWLRWLAVMLATAVSGTFVVANLKQSIYEAAPARAVMLLGIILGFHVGLGLALRLYFFAW</sequence>
<feature type="compositionally biased region" description="Polar residues" evidence="7">
    <location>
        <begin position="97"/>
        <end position="108"/>
    </location>
</feature>
<dbReference type="PANTHER" id="PTHR12822">
    <property type="entry name" value="PROTEIN YIPF"/>
    <property type="match status" value="1"/>
</dbReference>
<reference evidence="9 10" key="1">
    <citation type="journal article" date="2018" name="Sci. Rep.">
        <title>Raphidocelis subcapitata (=Pseudokirchneriella subcapitata) provides an insight into genome evolution and environmental adaptations in the Sphaeropleales.</title>
        <authorList>
            <person name="Suzuki S."/>
            <person name="Yamaguchi H."/>
            <person name="Nakajima N."/>
            <person name="Kawachi M."/>
        </authorList>
    </citation>
    <scope>NUCLEOTIDE SEQUENCE [LARGE SCALE GENOMIC DNA]</scope>
    <source>
        <strain evidence="9 10">NIES-35</strain>
    </source>
</reference>
<evidence type="ECO:0000256" key="6">
    <source>
        <dbReference type="RuleBase" id="RU361264"/>
    </source>
</evidence>
<dbReference type="AlphaFoldDB" id="A0A2V0NPZ8"/>
<feature type="transmembrane region" description="Helical" evidence="6">
    <location>
        <begin position="303"/>
        <end position="323"/>
    </location>
</feature>
<organism evidence="9 10">
    <name type="scientific">Raphidocelis subcapitata</name>
    <dbReference type="NCBI Taxonomy" id="307507"/>
    <lineage>
        <taxon>Eukaryota</taxon>
        <taxon>Viridiplantae</taxon>
        <taxon>Chlorophyta</taxon>
        <taxon>core chlorophytes</taxon>
        <taxon>Chlorophyceae</taxon>
        <taxon>CS clade</taxon>
        <taxon>Sphaeropleales</taxon>
        <taxon>Selenastraceae</taxon>
        <taxon>Raphidocelis</taxon>
    </lineage>
</organism>
<dbReference type="PANTHER" id="PTHR12822:SF2">
    <property type="entry name" value="PROTEIN YIPF"/>
    <property type="match status" value="1"/>
</dbReference>
<keyword evidence="3 6" id="KW-0812">Transmembrane</keyword>
<protein>
    <recommendedName>
        <fullName evidence="6">Protein YIP</fullName>
    </recommendedName>
</protein>
<feature type="transmembrane region" description="Helical" evidence="6">
    <location>
        <begin position="335"/>
        <end position="357"/>
    </location>
</feature>
<dbReference type="InParanoid" id="A0A2V0NPZ8"/>
<dbReference type="Proteomes" id="UP000247498">
    <property type="component" value="Unassembled WGS sequence"/>
</dbReference>
<evidence type="ECO:0000256" key="7">
    <source>
        <dbReference type="SAM" id="MobiDB-lite"/>
    </source>
</evidence>